<dbReference type="AlphaFoldDB" id="A0A4Q9VYS4"/>
<sequence>MVDTSSRSSPTVDPRFSRRDEDVVQSIERICRDVGDPQDQGSEFISRDPDQWARQKNVVPDVSRPGKLRAEGLNAIGS</sequence>
<feature type="compositionally biased region" description="Polar residues" evidence="1">
    <location>
        <begin position="1"/>
        <end position="11"/>
    </location>
</feature>
<gene>
    <name evidence="2" type="ORF">EYW49_00950</name>
</gene>
<organism evidence="2 3">
    <name type="scientific">Siculibacillus lacustris</name>
    <dbReference type="NCBI Taxonomy" id="1549641"/>
    <lineage>
        <taxon>Bacteria</taxon>
        <taxon>Pseudomonadati</taxon>
        <taxon>Pseudomonadota</taxon>
        <taxon>Alphaproteobacteria</taxon>
        <taxon>Hyphomicrobiales</taxon>
        <taxon>Ancalomicrobiaceae</taxon>
        <taxon>Siculibacillus</taxon>
    </lineage>
</organism>
<proteinExistence type="predicted"/>
<evidence type="ECO:0000313" key="3">
    <source>
        <dbReference type="Proteomes" id="UP000292781"/>
    </source>
</evidence>
<evidence type="ECO:0000256" key="1">
    <source>
        <dbReference type="SAM" id="MobiDB-lite"/>
    </source>
</evidence>
<feature type="region of interest" description="Disordered" evidence="1">
    <location>
        <begin position="1"/>
        <end position="21"/>
    </location>
</feature>
<protein>
    <submittedName>
        <fullName evidence="2">Uncharacterized protein</fullName>
    </submittedName>
</protein>
<accession>A0A4Q9VYS4</accession>
<keyword evidence="3" id="KW-1185">Reference proteome</keyword>
<dbReference type="EMBL" id="SJFN01000001">
    <property type="protein sequence ID" value="TBW41324.1"/>
    <property type="molecule type" value="Genomic_DNA"/>
</dbReference>
<dbReference type="OrthoDB" id="9809060at2"/>
<name>A0A4Q9VYS4_9HYPH</name>
<dbReference type="Proteomes" id="UP000292781">
    <property type="component" value="Unassembled WGS sequence"/>
</dbReference>
<reference evidence="2 3" key="1">
    <citation type="submission" date="2019-02" db="EMBL/GenBank/DDBJ databases">
        <title>Siculibacillus lacustris gen. nov., sp. nov., a new rosette-forming bacterium isolated from a freshwater crater lake (Lake St. Ana, Romania).</title>
        <authorList>
            <person name="Felfoldi T."/>
            <person name="Marton Z."/>
            <person name="Szabo A."/>
            <person name="Mentes A."/>
            <person name="Boka K."/>
            <person name="Marialigeti K."/>
            <person name="Mathe I."/>
            <person name="Koncz M."/>
            <person name="Schumann P."/>
            <person name="Toth E."/>
        </authorList>
    </citation>
    <scope>NUCLEOTIDE SEQUENCE [LARGE SCALE GENOMIC DNA]</scope>
    <source>
        <strain evidence="2 3">SA-279</strain>
    </source>
</reference>
<evidence type="ECO:0000313" key="2">
    <source>
        <dbReference type="EMBL" id="TBW41324.1"/>
    </source>
</evidence>
<comment type="caution">
    <text evidence="2">The sequence shown here is derived from an EMBL/GenBank/DDBJ whole genome shotgun (WGS) entry which is preliminary data.</text>
</comment>